<feature type="compositionally biased region" description="Polar residues" evidence="7">
    <location>
        <begin position="1589"/>
        <end position="1602"/>
    </location>
</feature>
<feature type="compositionally biased region" description="Low complexity" evidence="7">
    <location>
        <begin position="97"/>
        <end position="114"/>
    </location>
</feature>
<evidence type="ECO:0000256" key="2">
    <source>
        <dbReference type="ARBA" id="ARBA00004574"/>
    </source>
</evidence>
<dbReference type="InterPro" id="IPR022031">
    <property type="entry name" value="Rif1_N"/>
</dbReference>
<keyword evidence="10" id="KW-1185">Reference proteome</keyword>
<dbReference type="OMA" id="FMTPPHL"/>
<evidence type="ECO:0000313" key="9">
    <source>
        <dbReference type="EMBL" id="QRC99307.1"/>
    </source>
</evidence>
<dbReference type="OrthoDB" id="5399929at2759"/>
<evidence type="ECO:0000256" key="1">
    <source>
        <dbReference type="ARBA" id="ARBA00004123"/>
    </source>
</evidence>
<feature type="compositionally biased region" description="Low complexity" evidence="7">
    <location>
        <begin position="1482"/>
        <end position="1493"/>
    </location>
</feature>
<dbReference type="Pfam" id="PF12231">
    <property type="entry name" value="Rif1_N"/>
    <property type="match status" value="1"/>
</dbReference>
<dbReference type="GO" id="GO:0005634">
    <property type="term" value="C:nucleus"/>
    <property type="evidence" value="ECO:0007669"/>
    <property type="project" value="UniProtKB-SubCell"/>
</dbReference>
<feature type="compositionally biased region" description="Polar residues" evidence="7">
    <location>
        <begin position="1139"/>
        <end position="1156"/>
    </location>
</feature>
<protein>
    <recommendedName>
        <fullName evidence="8">Telomere-associated protein Rif1 N-terminal domain-containing protein</fullName>
    </recommendedName>
</protein>
<dbReference type="Proteomes" id="UP000663193">
    <property type="component" value="Chromosome 9"/>
</dbReference>
<evidence type="ECO:0000256" key="6">
    <source>
        <dbReference type="ARBA" id="ARBA00023306"/>
    </source>
</evidence>
<feature type="compositionally biased region" description="Polar residues" evidence="7">
    <location>
        <begin position="1411"/>
        <end position="1427"/>
    </location>
</feature>
<feature type="region of interest" description="Disordered" evidence="7">
    <location>
        <begin position="1"/>
        <end position="27"/>
    </location>
</feature>
<dbReference type="SUPFAM" id="SSF48371">
    <property type="entry name" value="ARM repeat"/>
    <property type="match status" value="1"/>
</dbReference>
<sequence length="1757" mass="194963">MVFSKFDSLSVRPPTPPKDLEDQPQAADEALNQFLEDPFGETPALPKVVAATKNLLNTPEQSPSSDISIPSSSASSRKRVNFELQLCTTPHKKAIARSWTPSRSSPLRPLPQTRVSRPLKSILKPSDETATPPPNDEGATAHKFKTFAEMLESIVKLLASSERPSRMDAYHSLQRTMQAYDKLPDEQALKRKMSLLTQFIRRDVQAQSPTGTGLDSQMVGQSLKLLMALFRITEAAAAMDDDFCAFIVDRSIQVAADSTMPKIIVNTHLATLMQQNFRPKIMNNARVEKLLDVLDTIHERIGGFSVQAYRIRIFRKLIPQRPDVMIKHTERWFKHLLKAFMATQKDINQSALDMALTAAKTIGDDRHVAKSCLAILNRGAPVVKLFTKELEKMLGGDHAALVPQIWAAVTVLLRDSMNSEAFPSLKEWLELFQKCIASSKDAVRIQTNVAFSFLLYAVNLAPDTSDGWTKMFLRIPQHQFQRHFPQKMQERNVVSSGYLTLLYYAFRPTASHAQLDRYWREFVANFWTTLLHDAAGSVHTVAACRIVSALLNGTRRPWQEQRALDQRPQAMVQPGELPVLDPKWVRRSLPAILPLVETLLDATPFSEKEEQEDEPIKTMWSAVLTSLVEASSKEVMASSETKDAMAHIVNLLRRVWDSQTAQLAVTQQNEDTWANKFCFLIESVVQKLGAFHFAEKCLIRNGSDEFEVASTPSHRSRQHGTRISPLLYCIDLLVNQSEGKLPDAIRLRAINLMLEPCFNTQNTRLGRLELLRECSAAVDKSLSTTFAPSFWMSIASLLQLSLQQTTSDSSEPEMRPLGKEYEMVVDVLELGSSCFLIEPRGHEVLSVFIETVRKEAGESAIILAVIEKVSDRVLKRTPNGEERSCLPYITTLLQNLPKQTNRRSLEQGRQILWPSSPAIGRHPDFDPYTHLYAAIISVGTAAYEKLDTDKVDTTVKFLVALATSIKDCATSHLAVYLRKTQEVIRMWVQDADRKMQSSAQSLKALHGEVVGLWMEVTKAIERLPRKDGQILLHLEPLITAGFVSRRRDIVNISIATWNKTFGKEESLRYPSQLEQALRRLRNTVELSLPSLPALEGDSVDGLSFYESDSSTEEARPAYKSPRIRGSPFKIIKSARKSTTRSPALSTPGSRRTSARQTPKVRLRHDNSQIQFEPIVSSPSNPFNQESQVLTERQKEMIERQNLSGGLFADMGAPSPQLDAAPSPMELHSDAMTADDLPMSNARTTPSKALAAMGPMDAFLGSSPTPHARKNTRKITSDDTSLATPTAVRTVKLANKDDLGSSPPRFEKESAVNAEQANSDILVGSSFDYRQPETPYDTSFDEGTTIDEDALLDAVAKHSQNEDPSEVEPFSDVVMSDVPSSTIDVQLTAQLDADIKAQTGTGTDATGKPAPESNNEFVDATSQPQSSMVHIDQVGSDTEVDESEPPQSMVKKTSRVSRMDTRSTSRVGDSFDSTPRSKRGTPQSQSVRRSFRQSGTPSPLLSLGAQKQRKLTPAKSVARSKKTTMEEPQEEPNSTEPVANEQPDSDGMLDNIVVDMSPKKGLSRGRKRKSTSDAEVVVPETHRKRGPVRRSQSLLSQVENSQDVFVEDTPAPKRARQSASQDVSETKNSQAQTKRLSHVQVTPKRSSESGRSSSLAGSTPAREAASTPAVAPTPAICEPSASQQAGVAATPSRSFTERVILTPRSIINQLKSLKDYLFSAPQLVIGREEEREIDDALFDIRRSVLKAGLRGEKDGEQK</sequence>
<comment type="subcellular location">
    <subcellularLocation>
        <location evidence="2">Chromosome</location>
        <location evidence="2">Telomere</location>
    </subcellularLocation>
    <subcellularLocation>
        <location evidence="1">Nucleus</location>
    </subcellularLocation>
</comment>
<keyword evidence="6" id="KW-0131">Cell cycle</keyword>
<feature type="region of interest" description="Disordered" evidence="7">
    <location>
        <begin position="1129"/>
        <end position="1163"/>
    </location>
</feature>
<dbReference type="GO" id="GO:0000781">
    <property type="term" value="C:chromosome, telomeric region"/>
    <property type="evidence" value="ECO:0007669"/>
    <property type="project" value="UniProtKB-SubCell"/>
</dbReference>
<gene>
    <name evidence="9" type="ORF">JI435_066350</name>
</gene>
<feature type="region of interest" description="Disordered" evidence="7">
    <location>
        <begin position="55"/>
        <end position="74"/>
    </location>
</feature>
<keyword evidence="5" id="KW-0539">Nucleus</keyword>
<feature type="region of interest" description="Disordered" evidence="7">
    <location>
        <begin position="95"/>
        <end position="140"/>
    </location>
</feature>
<evidence type="ECO:0000256" key="7">
    <source>
        <dbReference type="SAM" id="MobiDB-lite"/>
    </source>
</evidence>
<organism evidence="9 10">
    <name type="scientific">Phaeosphaeria nodorum (strain SN15 / ATCC MYA-4574 / FGSC 10173)</name>
    <name type="common">Glume blotch fungus</name>
    <name type="synonym">Parastagonospora nodorum</name>
    <dbReference type="NCBI Taxonomy" id="321614"/>
    <lineage>
        <taxon>Eukaryota</taxon>
        <taxon>Fungi</taxon>
        <taxon>Dikarya</taxon>
        <taxon>Ascomycota</taxon>
        <taxon>Pezizomycotina</taxon>
        <taxon>Dothideomycetes</taxon>
        <taxon>Pleosporomycetidae</taxon>
        <taxon>Pleosporales</taxon>
        <taxon>Pleosporineae</taxon>
        <taxon>Phaeosphaeriaceae</taxon>
        <taxon>Parastagonospora</taxon>
    </lineage>
</organism>
<feature type="compositionally biased region" description="Low complexity" evidence="7">
    <location>
        <begin position="62"/>
        <end position="74"/>
    </location>
</feature>
<reference evidence="10" key="1">
    <citation type="journal article" date="2021" name="BMC Genomics">
        <title>Chromosome-level genome assembly and manually-curated proteome of model necrotroph Parastagonospora nodorum Sn15 reveals a genome-wide trove of candidate effector homologs, and redundancy of virulence-related functions within an accessory chromosome.</title>
        <authorList>
            <person name="Bertazzoni S."/>
            <person name="Jones D.A.B."/>
            <person name="Phan H.T."/>
            <person name="Tan K.-C."/>
            <person name="Hane J.K."/>
        </authorList>
    </citation>
    <scope>NUCLEOTIDE SEQUENCE [LARGE SCALE GENOMIC DNA]</scope>
    <source>
        <strain evidence="10">SN15 / ATCC MYA-4574 / FGSC 10173)</strain>
    </source>
</reference>
<keyword evidence="4" id="KW-0779">Telomere</keyword>
<feature type="compositionally biased region" description="Polar residues" evidence="7">
    <location>
        <begin position="1616"/>
        <end position="1643"/>
    </location>
</feature>
<feature type="compositionally biased region" description="Polar residues" evidence="7">
    <location>
        <begin position="1463"/>
        <end position="1473"/>
    </location>
</feature>
<dbReference type="EMBL" id="CP069031">
    <property type="protein sequence ID" value="QRC99307.1"/>
    <property type="molecule type" value="Genomic_DNA"/>
</dbReference>
<evidence type="ECO:0000259" key="8">
    <source>
        <dbReference type="Pfam" id="PF12231"/>
    </source>
</evidence>
<dbReference type="InterPro" id="IPR016024">
    <property type="entry name" value="ARM-type_fold"/>
</dbReference>
<feature type="region of interest" description="Disordered" evidence="7">
    <location>
        <begin position="1259"/>
        <end position="1281"/>
    </location>
</feature>
<feature type="domain" description="Telomere-associated protein Rif1 N-terminal" evidence="8">
    <location>
        <begin position="158"/>
        <end position="523"/>
    </location>
</feature>
<keyword evidence="3" id="KW-0158">Chromosome</keyword>
<evidence type="ECO:0000256" key="4">
    <source>
        <dbReference type="ARBA" id="ARBA00022895"/>
    </source>
</evidence>
<evidence type="ECO:0000256" key="5">
    <source>
        <dbReference type="ARBA" id="ARBA00023242"/>
    </source>
</evidence>
<dbReference type="VEuPathDB" id="FungiDB:JI435_066350"/>
<feature type="region of interest" description="Disordered" evidence="7">
    <location>
        <begin position="1398"/>
        <end position="1675"/>
    </location>
</feature>
<dbReference type="PANTHER" id="PTHR22928">
    <property type="entry name" value="TELOMERE-ASSOCIATED PROTEIN RIF1"/>
    <property type="match status" value="1"/>
</dbReference>
<feature type="compositionally biased region" description="Basic residues" evidence="7">
    <location>
        <begin position="1506"/>
        <end position="1521"/>
    </location>
</feature>
<evidence type="ECO:0000313" key="10">
    <source>
        <dbReference type="Proteomes" id="UP000663193"/>
    </source>
</evidence>
<dbReference type="PANTHER" id="PTHR22928:SF3">
    <property type="entry name" value="TELOMERE-ASSOCIATED PROTEIN RIF1"/>
    <property type="match status" value="1"/>
</dbReference>
<accession>A0A7U2F6K3</accession>
<feature type="compositionally biased region" description="Low complexity" evidence="7">
    <location>
        <begin position="1648"/>
        <end position="1674"/>
    </location>
</feature>
<name>A0A7U2F6K3_PHANO</name>
<evidence type="ECO:0000256" key="3">
    <source>
        <dbReference type="ARBA" id="ARBA00022454"/>
    </source>
</evidence>
<proteinExistence type="predicted"/>